<comment type="caution">
    <text evidence="2">The sequence shown here is derived from an EMBL/GenBank/DDBJ whole genome shotgun (WGS) entry which is preliminary data.</text>
</comment>
<dbReference type="GO" id="GO:0003824">
    <property type="term" value="F:catalytic activity"/>
    <property type="evidence" value="ECO:0007669"/>
    <property type="project" value="InterPro"/>
</dbReference>
<evidence type="ECO:0000259" key="1">
    <source>
        <dbReference type="Pfam" id="PF03372"/>
    </source>
</evidence>
<dbReference type="SUPFAM" id="SSF56219">
    <property type="entry name" value="DNase I-like"/>
    <property type="match status" value="1"/>
</dbReference>
<keyword evidence="3" id="KW-1185">Reference proteome</keyword>
<evidence type="ECO:0000313" key="3">
    <source>
        <dbReference type="Proteomes" id="UP000321405"/>
    </source>
</evidence>
<sequence length="258" mass="28972">MSLPSADIPSSSPMPDAPVPGLGQSFRILSWNLLRVVGAPLDEVVELARAVRPDIFLMQEAVGAFDRLPEILGGHYARIPLPDRIHGTACWSRFPFARAPVSCTLPSGLMVRRTAQLIDFGSFSIANVHLSHGQILNRRQLRRIAPMLRPHALVMGDFNLVGPTMLPGFRDVGPRQATHRMADMLPIRIDRCLVRGMTPLDRAVMPSRSSDHHPISVTLRLEAPDRHRPMFQRLRDRTLRSGFPRNRMPDGERIRDRA</sequence>
<protein>
    <recommendedName>
        <fullName evidence="1">Endonuclease/exonuclease/phosphatase domain-containing protein</fullName>
    </recommendedName>
</protein>
<feature type="domain" description="Endonuclease/exonuclease/phosphatase" evidence="1">
    <location>
        <begin position="29"/>
        <end position="212"/>
    </location>
</feature>
<name>A0A511BPA1_9PROT</name>
<dbReference type="OrthoDB" id="7979217at2"/>
<proteinExistence type="predicted"/>
<reference evidence="2 3" key="1">
    <citation type="submission" date="2019-07" db="EMBL/GenBank/DDBJ databases">
        <title>Whole genome shotgun sequence of Swaminathania salitolerans NBRC 104436.</title>
        <authorList>
            <person name="Hosoyama A."/>
            <person name="Uohara A."/>
            <person name="Ohji S."/>
            <person name="Ichikawa N."/>
        </authorList>
    </citation>
    <scope>NUCLEOTIDE SEQUENCE [LARGE SCALE GENOMIC DNA]</scope>
    <source>
        <strain evidence="2 3">NBRC 104436</strain>
    </source>
</reference>
<accession>A0A511BPA1</accession>
<organism evidence="2 3">
    <name type="scientific">Swaminathania salitolerans</name>
    <dbReference type="NCBI Taxonomy" id="182838"/>
    <lineage>
        <taxon>Bacteria</taxon>
        <taxon>Pseudomonadati</taxon>
        <taxon>Pseudomonadota</taxon>
        <taxon>Alphaproteobacteria</taxon>
        <taxon>Acetobacterales</taxon>
        <taxon>Acetobacteraceae</taxon>
        <taxon>Swaminathania</taxon>
    </lineage>
</organism>
<dbReference type="RefSeq" id="WP_147093218.1">
    <property type="nucleotide sequence ID" value="NZ_BJVC01000002.1"/>
</dbReference>
<dbReference type="Proteomes" id="UP000321405">
    <property type="component" value="Unassembled WGS sequence"/>
</dbReference>
<evidence type="ECO:0000313" key="2">
    <source>
        <dbReference type="EMBL" id="GEL02147.1"/>
    </source>
</evidence>
<dbReference type="Gene3D" id="3.60.10.10">
    <property type="entry name" value="Endonuclease/exonuclease/phosphatase"/>
    <property type="match status" value="1"/>
</dbReference>
<dbReference type="EMBL" id="BJVC01000002">
    <property type="protein sequence ID" value="GEL02147.1"/>
    <property type="molecule type" value="Genomic_DNA"/>
</dbReference>
<dbReference type="AlphaFoldDB" id="A0A511BPA1"/>
<dbReference type="InterPro" id="IPR036691">
    <property type="entry name" value="Endo/exonu/phosph_ase_sf"/>
</dbReference>
<dbReference type="InterPro" id="IPR005135">
    <property type="entry name" value="Endo/exonuclease/phosphatase"/>
</dbReference>
<gene>
    <name evidence="2" type="ORF">SSA02_13100</name>
</gene>
<dbReference type="Pfam" id="PF03372">
    <property type="entry name" value="Exo_endo_phos"/>
    <property type="match status" value="1"/>
</dbReference>